<gene>
    <name evidence="1" type="ORF">C5167_006510</name>
</gene>
<name>A0A4Y7JEG3_PAPSO</name>
<dbReference type="Gramene" id="RZC59207">
    <property type="protein sequence ID" value="RZC59207"/>
    <property type="gene ID" value="C5167_006510"/>
</dbReference>
<accession>A0A4Y7JEG3</accession>
<sequence length="79" mass="9418">MYPTTSIEMEIRRDLPVYLAKGVLHALCLQALCQYPIPHCWTSQFIIFFAEISQMNHPIFQNRFSQKYQLDWDSDESDF</sequence>
<organism evidence="1 2">
    <name type="scientific">Papaver somniferum</name>
    <name type="common">Opium poppy</name>
    <dbReference type="NCBI Taxonomy" id="3469"/>
    <lineage>
        <taxon>Eukaryota</taxon>
        <taxon>Viridiplantae</taxon>
        <taxon>Streptophyta</taxon>
        <taxon>Embryophyta</taxon>
        <taxon>Tracheophyta</taxon>
        <taxon>Spermatophyta</taxon>
        <taxon>Magnoliopsida</taxon>
        <taxon>Ranunculales</taxon>
        <taxon>Papaveraceae</taxon>
        <taxon>Papaveroideae</taxon>
        <taxon>Papaver</taxon>
    </lineage>
</organism>
<proteinExistence type="predicted"/>
<dbReference type="Proteomes" id="UP000316621">
    <property type="component" value="Chromosome 4"/>
</dbReference>
<evidence type="ECO:0000313" key="1">
    <source>
        <dbReference type="EMBL" id="RZC59207.1"/>
    </source>
</evidence>
<keyword evidence="2" id="KW-1185">Reference proteome</keyword>
<evidence type="ECO:0000313" key="2">
    <source>
        <dbReference type="Proteomes" id="UP000316621"/>
    </source>
</evidence>
<protein>
    <submittedName>
        <fullName evidence="1">Uncharacterized protein</fullName>
    </submittedName>
</protein>
<reference evidence="1 2" key="1">
    <citation type="journal article" date="2018" name="Science">
        <title>The opium poppy genome and morphinan production.</title>
        <authorList>
            <person name="Guo L."/>
            <person name="Winzer T."/>
            <person name="Yang X."/>
            <person name="Li Y."/>
            <person name="Ning Z."/>
            <person name="He Z."/>
            <person name="Teodor R."/>
            <person name="Lu Y."/>
            <person name="Bowser T.A."/>
            <person name="Graham I.A."/>
            <person name="Ye K."/>
        </authorList>
    </citation>
    <scope>NUCLEOTIDE SEQUENCE [LARGE SCALE GENOMIC DNA]</scope>
    <source>
        <strain evidence="2">cv. HN1</strain>
        <tissue evidence="1">Leaves</tissue>
    </source>
</reference>
<dbReference type="EMBL" id="CM010718">
    <property type="protein sequence ID" value="RZC59207.1"/>
    <property type="molecule type" value="Genomic_DNA"/>
</dbReference>
<dbReference type="AlphaFoldDB" id="A0A4Y7JEG3"/>